<feature type="binding site" evidence="4">
    <location>
        <position position="125"/>
    </location>
    <ligand>
        <name>NAD(+)</name>
        <dbReference type="ChEBI" id="CHEBI:57540"/>
    </ligand>
</feature>
<name>A0A4P8XKF2_9BACL</name>
<evidence type="ECO:0000256" key="3">
    <source>
        <dbReference type="ARBA" id="ARBA00023027"/>
    </source>
</evidence>
<comment type="catalytic activity">
    <reaction evidence="4">
        <text>N(6)-acetyl-L-lysyl-[protein] + NAD(+) + H2O = 2''-O-acetyl-ADP-D-ribose + nicotinamide + L-lysyl-[protein]</text>
        <dbReference type="Rhea" id="RHEA:43636"/>
        <dbReference type="Rhea" id="RHEA-COMP:9752"/>
        <dbReference type="Rhea" id="RHEA-COMP:10731"/>
        <dbReference type="ChEBI" id="CHEBI:15377"/>
        <dbReference type="ChEBI" id="CHEBI:17154"/>
        <dbReference type="ChEBI" id="CHEBI:29969"/>
        <dbReference type="ChEBI" id="CHEBI:57540"/>
        <dbReference type="ChEBI" id="CHEBI:61930"/>
        <dbReference type="ChEBI" id="CHEBI:83767"/>
        <dbReference type="EC" id="2.3.1.286"/>
    </reaction>
</comment>
<dbReference type="EC" id="2.3.1.286" evidence="4"/>
<evidence type="ECO:0000313" key="8">
    <source>
        <dbReference type="Proteomes" id="UP000300879"/>
    </source>
</evidence>
<keyword evidence="2 4" id="KW-0808">Transferase</keyword>
<feature type="binding site" evidence="4">
    <location>
        <position position="219"/>
    </location>
    <ligand>
        <name>NAD(+)</name>
        <dbReference type="ChEBI" id="CHEBI:57540"/>
    </ligand>
</feature>
<keyword evidence="4 5" id="KW-0862">Zinc</keyword>
<dbReference type="SUPFAM" id="SSF52467">
    <property type="entry name" value="DHS-like NAD/FAD-binding domain"/>
    <property type="match status" value="1"/>
</dbReference>
<dbReference type="EMBL" id="CP040396">
    <property type="protein sequence ID" value="QCT02070.1"/>
    <property type="molecule type" value="Genomic_DNA"/>
</dbReference>
<dbReference type="InterPro" id="IPR026590">
    <property type="entry name" value="Ssirtuin_cat_dom"/>
</dbReference>
<dbReference type="InterPro" id="IPR003000">
    <property type="entry name" value="Sirtuin"/>
</dbReference>
<comment type="caution">
    <text evidence="4">Lacks conserved residue(s) required for the propagation of feature annotation.</text>
</comment>
<dbReference type="PROSITE" id="PS50305">
    <property type="entry name" value="SIRTUIN"/>
    <property type="match status" value="1"/>
</dbReference>
<dbReference type="OrthoDB" id="9800582at2"/>
<feature type="binding site" evidence="4">
    <location>
        <position position="110"/>
    </location>
    <ligand>
        <name>NAD(+)</name>
        <dbReference type="ChEBI" id="CHEBI:57540"/>
    </ligand>
</feature>
<feature type="binding site" evidence="4">
    <location>
        <position position="107"/>
    </location>
    <ligand>
        <name>NAD(+)</name>
        <dbReference type="ChEBI" id="CHEBI:57540"/>
    </ligand>
</feature>
<dbReference type="InterPro" id="IPR028628">
    <property type="entry name" value="Sirtuin_class_U"/>
</dbReference>
<feature type="binding site" evidence="4">
    <location>
        <position position="30"/>
    </location>
    <ligand>
        <name>NAD(+)</name>
        <dbReference type="ChEBI" id="CHEBI:57540"/>
    </ligand>
</feature>
<dbReference type="Proteomes" id="UP000300879">
    <property type="component" value="Chromosome"/>
</dbReference>
<evidence type="ECO:0000256" key="4">
    <source>
        <dbReference type="HAMAP-Rule" id="MF_01968"/>
    </source>
</evidence>
<protein>
    <recommendedName>
        <fullName evidence="4">NAD-dependent protein deacetylase</fullName>
        <ecNumber evidence="4">2.3.1.286</ecNumber>
    </recommendedName>
    <alternativeName>
        <fullName evidence="4">Regulatory protein SIR2 homolog</fullName>
    </alternativeName>
</protein>
<feature type="binding site" evidence="4">
    <location>
        <position position="237"/>
    </location>
    <ligand>
        <name>NAD(+)</name>
        <dbReference type="ChEBI" id="CHEBI:57540"/>
    </ligand>
</feature>
<dbReference type="InterPro" id="IPR050134">
    <property type="entry name" value="NAD-dep_sirtuin_deacylases"/>
</dbReference>
<dbReference type="RefSeq" id="WP_138225150.1">
    <property type="nucleotide sequence ID" value="NZ_CP040396.1"/>
</dbReference>
<evidence type="ECO:0000256" key="5">
    <source>
        <dbReference type="PROSITE-ProRule" id="PRU00236"/>
    </source>
</evidence>
<feature type="binding site" evidence="4 5">
    <location>
        <position position="133"/>
    </location>
    <ligand>
        <name>Zn(2+)</name>
        <dbReference type="ChEBI" id="CHEBI:29105"/>
    </ligand>
</feature>
<dbReference type="GO" id="GO:0070403">
    <property type="term" value="F:NAD+ binding"/>
    <property type="evidence" value="ECO:0007669"/>
    <property type="project" value="UniProtKB-UniRule"/>
</dbReference>
<reference evidence="7 8" key="1">
    <citation type="submission" date="2019-05" db="EMBL/GenBank/DDBJ databases">
        <authorList>
            <person name="Chen C."/>
        </authorList>
    </citation>
    <scope>NUCLEOTIDE SEQUENCE [LARGE SCALE GENOMIC DNA]</scope>
    <source>
        <strain evidence="7 8">HB172198</strain>
    </source>
</reference>
<evidence type="ECO:0000256" key="1">
    <source>
        <dbReference type="ARBA" id="ARBA00022490"/>
    </source>
</evidence>
<evidence type="ECO:0000313" key="7">
    <source>
        <dbReference type="EMBL" id="QCT02070.1"/>
    </source>
</evidence>
<dbReference type="GO" id="GO:0017136">
    <property type="term" value="F:histone deacetylase activity, NAD-dependent"/>
    <property type="evidence" value="ECO:0007669"/>
    <property type="project" value="TreeGrafter"/>
</dbReference>
<feature type="binding site" evidence="4">
    <location>
        <position position="37"/>
    </location>
    <ligand>
        <name>nicotinamide</name>
        <dbReference type="ChEBI" id="CHEBI:17154"/>
    </ligand>
</feature>
<organism evidence="7 8">
    <name type="scientific">Paenibacillus algicola</name>
    <dbReference type="NCBI Taxonomy" id="2565926"/>
    <lineage>
        <taxon>Bacteria</taxon>
        <taxon>Bacillati</taxon>
        <taxon>Bacillota</taxon>
        <taxon>Bacilli</taxon>
        <taxon>Bacillales</taxon>
        <taxon>Paenibacillaceae</taxon>
        <taxon>Paenibacillus</taxon>
    </lineage>
</organism>
<feature type="binding site" evidence="4">
    <location>
        <position position="109"/>
    </location>
    <ligand>
        <name>nicotinamide</name>
        <dbReference type="ChEBI" id="CHEBI:17154"/>
    </ligand>
</feature>
<feature type="binding site" evidence="4">
    <location>
        <position position="37"/>
    </location>
    <ligand>
        <name>NAD(+)</name>
        <dbReference type="ChEBI" id="CHEBI:57540"/>
    </ligand>
</feature>
<dbReference type="HAMAP" id="MF_01968">
    <property type="entry name" value="Sirtuin_ClassU"/>
    <property type="match status" value="1"/>
</dbReference>
<feature type="binding site" evidence="4 5">
    <location>
        <position position="158"/>
    </location>
    <ligand>
        <name>Zn(2+)</name>
        <dbReference type="ChEBI" id="CHEBI:29105"/>
    </ligand>
</feature>
<dbReference type="InterPro" id="IPR026591">
    <property type="entry name" value="Sirtuin_cat_small_dom_sf"/>
</dbReference>
<gene>
    <name evidence="4" type="primary">cobB</name>
    <name evidence="7" type="ORF">E6C60_1354</name>
</gene>
<feature type="domain" description="Deacetylase sirtuin-type" evidence="6">
    <location>
        <begin position="1"/>
        <end position="252"/>
    </location>
</feature>
<comment type="function">
    <text evidence="4">NAD-dependent protein deacetylase which modulates the activities of several enzymes which are inactive in their acetylated form.</text>
</comment>
<comment type="similarity">
    <text evidence="4">Belongs to the sirtuin family. Class U subfamily.</text>
</comment>
<evidence type="ECO:0000259" key="6">
    <source>
        <dbReference type="PROSITE" id="PS50305"/>
    </source>
</evidence>
<feature type="binding site" evidence="4">
    <location>
        <position position="197"/>
    </location>
    <ligand>
        <name>NAD(+)</name>
        <dbReference type="ChEBI" id="CHEBI:57540"/>
    </ligand>
</feature>
<comment type="subcellular location">
    <subcellularLocation>
        <location evidence="4">Cytoplasm</location>
    </subcellularLocation>
</comment>
<dbReference type="KEGG" id="palo:E6C60_1354"/>
<sequence length="252" mass="28159">MESNEKIEMLATWIEASDYIVFFGGAGTSTESGIPDFRSAAGLYQSEHHSPYPPEIMLSHSFFMEKPDIFYDFYRSKMLHPAARPNGCHQLLSRLEQEGKLKAVITQNIDGLHQTAGCGEVLELHGSVHRNYCMDCNRFYSLQQVMEIKELVPRCADCGGMIKPDVVLYEEELDHQLLKRAIHEISIADLLIVGGTSLTVHPAAGLINYYQGSRTAILNGDPTPYDHRAGLLITERIGEVMDKVNGMLRSSV</sequence>
<keyword evidence="8" id="KW-1185">Reference proteome</keyword>
<comment type="cofactor">
    <cofactor evidence="4">
        <name>Zn(2+)</name>
        <dbReference type="ChEBI" id="CHEBI:29105"/>
    </cofactor>
    <text evidence="4">Binds 1 zinc ion per subunit.</text>
</comment>
<dbReference type="Gene3D" id="3.30.1600.10">
    <property type="entry name" value="SIR2/SIRT2 'Small Domain"/>
    <property type="match status" value="1"/>
</dbReference>
<proteinExistence type="inferred from homology"/>
<feature type="binding site" evidence="4 5">
    <location>
        <position position="136"/>
    </location>
    <ligand>
        <name>Zn(2+)</name>
        <dbReference type="ChEBI" id="CHEBI:29105"/>
    </ligand>
</feature>
<accession>A0A4P8XKF2</accession>
<feature type="binding site" evidence="4">
    <location>
        <position position="26"/>
    </location>
    <ligand>
        <name>NAD(+)</name>
        <dbReference type="ChEBI" id="CHEBI:57540"/>
    </ligand>
</feature>
<dbReference type="Gene3D" id="3.40.50.1220">
    <property type="entry name" value="TPP-binding domain"/>
    <property type="match status" value="1"/>
</dbReference>
<keyword evidence="4 5" id="KW-0479">Metal-binding</keyword>
<dbReference type="PANTHER" id="PTHR11085">
    <property type="entry name" value="NAD-DEPENDENT PROTEIN DEACYLASE SIRTUIN-5, MITOCHONDRIAL-RELATED"/>
    <property type="match status" value="1"/>
</dbReference>
<evidence type="ECO:0000256" key="2">
    <source>
        <dbReference type="ARBA" id="ARBA00022679"/>
    </source>
</evidence>
<dbReference type="Pfam" id="PF02146">
    <property type="entry name" value="SIR2"/>
    <property type="match status" value="1"/>
</dbReference>
<dbReference type="GO" id="GO:0005737">
    <property type="term" value="C:cytoplasm"/>
    <property type="evidence" value="ECO:0007669"/>
    <property type="project" value="UniProtKB-SubCell"/>
</dbReference>
<feature type="binding site" evidence="4">
    <location>
        <position position="110"/>
    </location>
    <ligand>
        <name>nicotinamide</name>
        <dbReference type="ChEBI" id="CHEBI:17154"/>
    </ligand>
</feature>
<feature type="active site" description="Proton acceptor" evidence="4 5">
    <location>
        <position position="125"/>
    </location>
</feature>
<dbReference type="InterPro" id="IPR029035">
    <property type="entry name" value="DHS-like_NAD/FAD-binding_dom"/>
</dbReference>
<keyword evidence="1 4" id="KW-0963">Cytoplasm</keyword>
<feature type="binding site" evidence="4">
    <location>
        <position position="38"/>
    </location>
    <ligand>
        <name>NAD(+)</name>
        <dbReference type="ChEBI" id="CHEBI:57540"/>
    </ligand>
</feature>
<dbReference type="GO" id="GO:0008270">
    <property type="term" value="F:zinc ion binding"/>
    <property type="evidence" value="ECO:0007669"/>
    <property type="project" value="UniProtKB-UniRule"/>
</dbReference>
<dbReference type="NCBIfam" id="NF001752">
    <property type="entry name" value="PRK00481.1-1"/>
    <property type="match status" value="1"/>
</dbReference>
<feature type="binding site" evidence="4 5">
    <location>
        <position position="155"/>
    </location>
    <ligand>
        <name>Zn(2+)</name>
        <dbReference type="ChEBI" id="CHEBI:29105"/>
    </ligand>
</feature>
<feature type="binding site" evidence="4">
    <location>
        <position position="109"/>
    </location>
    <ligand>
        <name>NAD(+)</name>
        <dbReference type="ChEBI" id="CHEBI:57540"/>
    </ligand>
</feature>
<keyword evidence="3 4" id="KW-0520">NAD</keyword>
<dbReference type="AlphaFoldDB" id="A0A4P8XKF2"/>
<feature type="binding site" evidence="4">
    <location>
        <position position="196"/>
    </location>
    <ligand>
        <name>NAD(+)</name>
        <dbReference type="ChEBI" id="CHEBI:57540"/>
    </ligand>
</feature>
<dbReference type="PANTHER" id="PTHR11085:SF4">
    <property type="entry name" value="NAD-DEPENDENT PROTEIN DEACYLASE"/>
    <property type="match status" value="1"/>
</dbReference>